<feature type="compositionally biased region" description="Basic and acidic residues" evidence="1">
    <location>
        <begin position="151"/>
        <end position="160"/>
    </location>
</feature>
<dbReference type="InterPro" id="IPR029063">
    <property type="entry name" value="SAM-dependent_MTases_sf"/>
</dbReference>
<feature type="compositionally biased region" description="Low complexity" evidence="1">
    <location>
        <begin position="580"/>
        <end position="590"/>
    </location>
</feature>
<feature type="region of interest" description="Disordered" evidence="1">
    <location>
        <begin position="650"/>
        <end position="670"/>
    </location>
</feature>
<protein>
    <recommendedName>
        <fullName evidence="2">Methyltransferase type 11 domain-containing protein</fullName>
    </recommendedName>
</protein>
<dbReference type="CDD" id="cd02440">
    <property type="entry name" value="AdoMet_MTases"/>
    <property type="match status" value="1"/>
</dbReference>
<feature type="region of interest" description="Disordered" evidence="1">
    <location>
        <begin position="151"/>
        <end position="172"/>
    </location>
</feature>
<feature type="compositionally biased region" description="Low complexity" evidence="1">
    <location>
        <begin position="228"/>
        <end position="249"/>
    </location>
</feature>
<feature type="region of interest" description="Disordered" evidence="1">
    <location>
        <begin position="320"/>
        <end position="419"/>
    </location>
</feature>
<feature type="region of interest" description="Disordered" evidence="1">
    <location>
        <begin position="797"/>
        <end position="915"/>
    </location>
</feature>
<feature type="compositionally biased region" description="Low complexity" evidence="1">
    <location>
        <begin position="320"/>
        <end position="329"/>
    </location>
</feature>
<dbReference type="Pfam" id="PF08241">
    <property type="entry name" value="Methyltransf_11"/>
    <property type="match status" value="1"/>
</dbReference>
<organism evidence="3 4">
    <name type="scientific">Claviceps pazoutovae</name>
    <dbReference type="NCBI Taxonomy" id="1649127"/>
    <lineage>
        <taxon>Eukaryota</taxon>
        <taxon>Fungi</taxon>
        <taxon>Dikarya</taxon>
        <taxon>Ascomycota</taxon>
        <taxon>Pezizomycotina</taxon>
        <taxon>Sordariomycetes</taxon>
        <taxon>Hypocreomycetidae</taxon>
        <taxon>Hypocreales</taxon>
        <taxon>Clavicipitaceae</taxon>
        <taxon>Claviceps</taxon>
    </lineage>
</organism>
<feature type="compositionally biased region" description="Basic and acidic residues" evidence="1">
    <location>
        <begin position="800"/>
        <end position="820"/>
    </location>
</feature>
<keyword evidence="4" id="KW-1185">Reference proteome</keyword>
<evidence type="ECO:0000259" key="2">
    <source>
        <dbReference type="Pfam" id="PF08241"/>
    </source>
</evidence>
<dbReference type="SUPFAM" id="SSF53335">
    <property type="entry name" value="S-adenosyl-L-methionine-dependent methyltransferases"/>
    <property type="match status" value="1"/>
</dbReference>
<feature type="region of interest" description="Disordered" evidence="1">
    <location>
        <begin position="942"/>
        <end position="971"/>
    </location>
</feature>
<accession>A0A9P7MFN3</accession>
<feature type="compositionally biased region" description="Polar residues" evidence="1">
    <location>
        <begin position="454"/>
        <end position="468"/>
    </location>
</feature>
<dbReference type="InterPro" id="IPR013216">
    <property type="entry name" value="Methyltransf_11"/>
</dbReference>
<comment type="caution">
    <text evidence="3">The sequence shown here is derived from an EMBL/GenBank/DDBJ whole genome shotgun (WGS) entry which is preliminary data.</text>
</comment>
<feature type="region of interest" description="Disordered" evidence="1">
    <location>
        <begin position="454"/>
        <end position="487"/>
    </location>
</feature>
<feature type="region of interest" description="Disordered" evidence="1">
    <location>
        <begin position="58"/>
        <end position="136"/>
    </location>
</feature>
<feature type="compositionally biased region" description="Low complexity" evidence="1">
    <location>
        <begin position="67"/>
        <end position="81"/>
    </location>
</feature>
<dbReference type="Gene3D" id="3.40.50.150">
    <property type="entry name" value="Vaccinia Virus protein VP39"/>
    <property type="match status" value="1"/>
</dbReference>
<feature type="compositionally biased region" description="Polar residues" evidence="1">
    <location>
        <begin position="254"/>
        <end position="267"/>
    </location>
</feature>
<feature type="compositionally biased region" description="Polar residues" evidence="1">
    <location>
        <begin position="280"/>
        <end position="291"/>
    </location>
</feature>
<gene>
    <name evidence="3" type="ORF">E4U60_007026</name>
</gene>
<evidence type="ECO:0000313" key="4">
    <source>
        <dbReference type="Proteomes" id="UP000706124"/>
    </source>
</evidence>
<feature type="compositionally biased region" description="Polar residues" evidence="1">
    <location>
        <begin position="862"/>
        <end position="875"/>
    </location>
</feature>
<dbReference type="OrthoDB" id="5382952at2759"/>
<feature type="compositionally biased region" description="Polar residues" evidence="1">
    <location>
        <begin position="834"/>
        <end position="845"/>
    </location>
</feature>
<evidence type="ECO:0000256" key="1">
    <source>
        <dbReference type="SAM" id="MobiDB-lite"/>
    </source>
</evidence>
<feature type="domain" description="Methyltransferase type 11" evidence="2">
    <location>
        <begin position="1278"/>
        <end position="1324"/>
    </location>
</feature>
<feature type="compositionally biased region" description="Polar residues" evidence="1">
    <location>
        <begin position="651"/>
        <end position="661"/>
    </location>
</feature>
<feature type="compositionally biased region" description="Basic and acidic residues" evidence="1">
    <location>
        <begin position="361"/>
        <end position="381"/>
    </location>
</feature>
<proteinExistence type="predicted"/>
<feature type="region of interest" description="Disordered" evidence="1">
    <location>
        <begin position="221"/>
        <end position="305"/>
    </location>
</feature>
<reference evidence="3 4" key="1">
    <citation type="journal article" date="2020" name="bioRxiv">
        <title>Whole genome comparisons of ergot fungi reveals the divergence and evolution of species within the genus Claviceps are the result of varying mechanisms driving genome evolution and host range expansion.</title>
        <authorList>
            <person name="Wyka S.A."/>
            <person name="Mondo S.J."/>
            <person name="Liu M."/>
            <person name="Dettman J."/>
            <person name="Nalam V."/>
            <person name="Broders K.D."/>
        </authorList>
    </citation>
    <scope>NUCLEOTIDE SEQUENCE [LARGE SCALE GENOMIC DNA]</scope>
    <source>
        <strain evidence="3 4">CCC 1485</strain>
    </source>
</reference>
<dbReference type="GO" id="GO:0008757">
    <property type="term" value="F:S-adenosylmethionine-dependent methyltransferase activity"/>
    <property type="evidence" value="ECO:0007669"/>
    <property type="project" value="InterPro"/>
</dbReference>
<feature type="compositionally biased region" description="Basic and acidic residues" evidence="1">
    <location>
        <begin position="529"/>
        <end position="539"/>
    </location>
</feature>
<dbReference type="EMBL" id="SRPO01000074">
    <property type="protein sequence ID" value="KAG5942923.1"/>
    <property type="molecule type" value="Genomic_DNA"/>
</dbReference>
<dbReference type="Proteomes" id="UP000706124">
    <property type="component" value="Unassembled WGS sequence"/>
</dbReference>
<feature type="compositionally biased region" description="Polar residues" evidence="1">
    <location>
        <begin position="82"/>
        <end position="117"/>
    </location>
</feature>
<feature type="compositionally biased region" description="Low complexity" evidence="1">
    <location>
        <begin position="852"/>
        <end position="861"/>
    </location>
</feature>
<evidence type="ECO:0000313" key="3">
    <source>
        <dbReference type="EMBL" id="KAG5942923.1"/>
    </source>
</evidence>
<name>A0A9P7MFN3_9HYPO</name>
<sequence length="1495" mass="163635">MTFRMMDDDLSAGPSDRYGLRMNEDVVAGAIPRPLKRNRPKKLDILQVGTPSLHVVNNVDWSPDSGRPILPRSSPRSPLNPQKTTPSNSKHFNTRADTGSSSSTRLLGNTSKTSRALNKQFRPLVPCGSDSSPPVLRNDYSASLAYRSHGPEDGGLEIHHGRQATESSAQSRVGLPVRPVTVYPELDRYRDFLPSEKHQDRQDIDVSYLLATQNPLPPTPVSLWFPESSQASAMSGSPSPKLSGSSRPGETYSRDTTPTSMSSQSPDFVTPSRVPAPCTTPRQHSASSNRPPVTRRCAESSSHAVDLKTLDPAGLASVRESLASSSSNSTVKEGTRKAYWSRLPPSPSSPSPSLRSPKLRQSKDVDEQSKLNSLQHDRNREILFNPQSPRRQDASPLSRSSPPVRPRRNDTPDMNPHFSAATPIIQSNLKSTVRGAKIQGGKCVGPKSPAWSATSLLQTRNTPSTSSLPCHERERASTYPNSPTGPGMRFKGASEPVISAQRSQANAEVSSRTRFPFFGRRKLASDGAVKVDEKAETKSPVRKGPMAGTGHEGYGRIGITHRRRGSDGSALTRKATNTHSSPDSSTSSDTFLADRVNPVIILGGEVADNRNRTFDISRPELNHAASLYSDTNSILSSEGLPLPRLVMSPPNGKSSLSVESSENIRRPSDKIPSRGIALQSALAFRRSMRRLRSVPDAPLQLPQPINTACSTSRSPSFDTGILSPIGSFIESTRSTREKPSALHPAQKKGNNFPLSPLKWKFFRRAQDQVSAKVGKKKEQIAANVNCVDHLSVTSYNTTDATDKDEGAKILHADAEGDTRGETMYPRPAKDHPATDSSFAFQSMSTPRHRDQSPQQQSCQSSAKVSSIDTASSSAVDYSDSKDSERSSQLAQLDRYSQVVKSKSHKSPSPRSFSQPFRAGFYLRSKNAKTELYDSQSIATNLMTRTSPNPVPGFSMDQSTLNSEDKPASDTHSSCIVFPNVRLRENDLLAFSPPTPSGSDCTMHASLSSPGLANPLATATAVVPNTADPPFEDEVWDEYNDLLDGECTRRPPSTASSEGVPFHLEVYQDKLKKRDALQTPTSVRDTFEDLARSKVEACTDVNRCSAGMLESERFPTALQKLRHPPANQLPSAALAEHGRSNSLVHMERASGAKRNSSSSFQTILSDFGASSANDGTPLPFSEVNLRVGSMTVSKWLTFGHVLFGEIRHQLPFFETLANSHSILVIDGLGNDDWSFYAAETYPSISVFNLSPRPPVPPQAKKPWKAFPSSPANHHQIRYTSHLDQFPFAAQTFDAVVYRFPAVAPESHHRNILREARRVLRPGGYIELSILDFTFNDMGSRGQRTVRNLRAKIQLQNPAVHFRASTADLITRLLGTMGYADIKTARIGIPVTGSLLQTGSQTSKKIQSGLGKDNHVSGLAAELRRRDESLPADDHVTRIVSRVGRWWYSRCYEDTAGLPHEKSIWNDESLLSECEQFGTSMKLMVCSARAPDRFASF</sequence>
<feature type="region of interest" description="Disordered" evidence="1">
    <location>
        <begin position="529"/>
        <end position="590"/>
    </location>
</feature>